<protein>
    <submittedName>
        <fullName evidence="1">Uncharacterized protein</fullName>
    </submittedName>
</protein>
<organism evidence="1 2">
    <name type="scientific">Pleurodeles waltl</name>
    <name type="common">Iberian ribbed newt</name>
    <dbReference type="NCBI Taxonomy" id="8319"/>
    <lineage>
        <taxon>Eukaryota</taxon>
        <taxon>Metazoa</taxon>
        <taxon>Chordata</taxon>
        <taxon>Craniata</taxon>
        <taxon>Vertebrata</taxon>
        <taxon>Euteleostomi</taxon>
        <taxon>Amphibia</taxon>
        <taxon>Batrachia</taxon>
        <taxon>Caudata</taxon>
        <taxon>Salamandroidea</taxon>
        <taxon>Salamandridae</taxon>
        <taxon>Pleurodelinae</taxon>
        <taxon>Pleurodeles</taxon>
    </lineage>
</organism>
<evidence type="ECO:0000313" key="1">
    <source>
        <dbReference type="EMBL" id="KAJ1104798.1"/>
    </source>
</evidence>
<keyword evidence="2" id="KW-1185">Reference proteome</keyword>
<comment type="caution">
    <text evidence="1">The sequence shown here is derived from an EMBL/GenBank/DDBJ whole genome shotgun (WGS) entry which is preliminary data.</text>
</comment>
<dbReference type="EMBL" id="JANPWB010000013">
    <property type="protein sequence ID" value="KAJ1104798.1"/>
    <property type="molecule type" value="Genomic_DNA"/>
</dbReference>
<feature type="non-terminal residue" evidence="1">
    <location>
        <position position="1"/>
    </location>
</feature>
<dbReference type="AlphaFoldDB" id="A0AAV7MMH9"/>
<name>A0AAV7MMH9_PLEWA</name>
<proteinExistence type="predicted"/>
<feature type="non-terminal residue" evidence="1">
    <location>
        <position position="78"/>
    </location>
</feature>
<gene>
    <name evidence="1" type="ORF">NDU88_002207</name>
</gene>
<reference evidence="1" key="1">
    <citation type="journal article" date="2022" name="bioRxiv">
        <title>Sequencing and chromosome-scale assembly of the giantPleurodeles waltlgenome.</title>
        <authorList>
            <person name="Brown T."/>
            <person name="Elewa A."/>
            <person name="Iarovenko S."/>
            <person name="Subramanian E."/>
            <person name="Araus A.J."/>
            <person name="Petzold A."/>
            <person name="Susuki M."/>
            <person name="Suzuki K.-i.T."/>
            <person name="Hayashi T."/>
            <person name="Toyoda A."/>
            <person name="Oliveira C."/>
            <person name="Osipova E."/>
            <person name="Leigh N.D."/>
            <person name="Simon A."/>
            <person name="Yun M.H."/>
        </authorList>
    </citation>
    <scope>NUCLEOTIDE SEQUENCE</scope>
    <source>
        <strain evidence="1">20211129_DDA</strain>
        <tissue evidence="1">Liver</tissue>
    </source>
</reference>
<accession>A0AAV7MMH9</accession>
<evidence type="ECO:0000313" key="2">
    <source>
        <dbReference type="Proteomes" id="UP001066276"/>
    </source>
</evidence>
<dbReference type="Proteomes" id="UP001066276">
    <property type="component" value="Chromosome 9"/>
</dbReference>
<sequence>TSCSGRWTFDRTLLLDQEVLLKLRKEADFFFSINLGSAPLSVVWDTFKAVIRGELRSCSIQKHKRLKEEIYALEQEMR</sequence>